<reference evidence="2" key="1">
    <citation type="submission" date="2005-09" db="EMBL/GenBank/DDBJ databases">
        <authorList>
            <person name="Mural R.J."/>
            <person name="Li P.W."/>
            <person name="Adams M.D."/>
            <person name="Amanatides P.G."/>
            <person name="Baden-Tillson H."/>
            <person name="Barnstead M."/>
            <person name="Chin S.H."/>
            <person name="Dew I."/>
            <person name="Evans C.A."/>
            <person name="Ferriera S."/>
            <person name="Flanigan M."/>
            <person name="Fosler C."/>
            <person name="Glodek A."/>
            <person name="Gu Z."/>
            <person name="Holt R.A."/>
            <person name="Jennings D."/>
            <person name="Kraft C.L."/>
            <person name="Lu F."/>
            <person name="Nguyen T."/>
            <person name="Nusskern D.R."/>
            <person name="Pfannkoch C.M."/>
            <person name="Sitter C."/>
            <person name="Sutton G.G."/>
            <person name="Venter J.C."/>
            <person name="Wang Z."/>
            <person name="Woodage T."/>
            <person name="Zheng X.H."/>
            <person name="Zhong F."/>
        </authorList>
    </citation>
    <scope>NUCLEOTIDE SEQUENCE [LARGE SCALE GENOMIC DNA]</scope>
    <source>
        <strain>BN</strain>
        <strain evidence="2">Sprague-Dawley</strain>
    </source>
</reference>
<name>A6HUP7_RAT</name>
<protein>
    <submittedName>
        <fullName evidence="1">RCG28967</fullName>
    </submittedName>
</protein>
<dbReference type="Proteomes" id="UP000234681">
    <property type="component" value="Chromosome 2"/>
</dbReference>
<dbReference type="EMBL" id="CH473952">
    <property type="protein sequence ID" value="EDL81833.1"/>
    <property type="molecule type" value="Genomic_DNA"/>
</dbReference>
<sequence>MCRVQISSGCSKLSARKLVQCSLLLREILFALIDIRLDGITARFPASWAHFTMFVSELEG</sequence>
<evidence type="ECO:0000313" key="2">
    <source>
        <dbReference type="Proteomes" id="UP000234681"/>
    </source>
</evidence>
<gene>
    <name evidence="1" type="ORF">rCG_28967</name>
</gene>
<feature type="non-terminal residue" evidence="1">
    <location>
        <position position="60"/>
    </location>
</feature>
<proteinExistence type="predicted"/>
<evidence type="ECO:0000313" key="1">
    <source>
        <dbReference type="EMBL" id="EDL81833.1"/>
    </source>
</evidence>
<dbReference type="AlphaFoldDB" id="A6HUP7"/>
<organism evidence="1 2">
    <name type="scientific">Rattus norvegicus</name>
    <name type="common">Rat</name>
    <dbReference type="NCBI Taxonomy" id="10116"/>
    <lineage>
        <taxon>Eukaryota</taxon>
        <taxon>Metazoa</taxon>
        <taxon>Chordata</taxon>
        <taxon>Craniata</taxon>
        <taxon>Vertebrata</taxon>
        <taxon>Euteleostomi</taxon>
        <taxon>Mammalia</taxon>
        <taxon>Eutheria</taxon>
        <taxon>Euarchontoglires</taxon>
        <taxon>Glires</taxon>
        <taxon>Rodentia</taxon>
        <taxon>Myomorpha</taxon>
        <taxon>Muroidea</taxon>
        <taxon>Muridae</taxon>
        <taxon>Murinae</taxon>
        <taxon>Rattus</taxon>
    </lineage>
</organism>
<accession>A6HUP7</accession>